<dbReference type="RefSeq" id="WP_229572086.1">
    <property type="nucleotide sequence ID" value="NZ_AP025226.1"/>
</dbReference>
<keyword evidence="2" id="KW-1185">Reference proteome</keyword>
<evidence type="ECO:0000313" key="2">
    <source>
        <dbReference type="Proteomes" id="UP001319921"/>
    </source>
</evidence>
<organism evidence="1 2">
    <name type="scientific">Saccharolobus caldissimus</name>
    <dbReference type="NCBI Taxonomy" id="1702097"/>
    <lineage>
        <taxon>Archaea</taxon>
        <taxon>Thermoproteota</taxon>
        <taxon>Thermoprotei</taxon>
        <taxon>Sulfolobales</taxon>
        <taxon>Sulfolobaceae</taxon>
        <taxon>Saccharolobus</taxon>
    </lineage>
</organism>
<proteinExistence type="predicted"/>
<gene>
    <name evidence="1" type="ORF">SACC_11750</name>
</gene>
<dbReference type="EMBL" id="AP025226">
    <property type="protein sequence ID" value="BDB98158.1"/>
    <property type="molecule type" value="Genomic_DNA"/>
</dbReference>
<evidence type="ECO:0000313" key="1">
    <source>
        <dbReference type="EMBL" id="BDB98158.1"/>
    </source>
</evidence>
<dbReference type="AlphaFoldDB" id="A0AAQ4CQS7"/>
<dbReference type="GeneID" id="68865916"/>
<name>A0AAQ4CQS7_9CREN</name>
<protein>
    <submittedName>
        <fullName evidence="1">Uncharacterized protein</fullName>
    </submittedName>
</protein>
<dbReference type="Proteomes" id="UP001319921">
    <property type="component" value="Chromosome"/>
</dbReference>
<accession>A0AAQ4CQS7</accession>
<sequence length="160" mass="17913">MSQENNENKKTITIRGIDEKLYRKLTEIARNSGKTVGEVANQAFRTFLELSNTAKQTASGVIESGKSFLEGFKEGMGNFIVISDIDELTVNKEELAEAGKPVIFRNIKRLTLLGVTDVDIANYIQEINNVDELIVPPNVNKIKLSQKCRMVRRIVAQNLT</sequence>
<dbReference type="KEGG" id="scas:SACC_11750"/>
<reference evidence="1 2" key="1">
    <citation type="journal article" date="2022" name="Microbiol. Resour. Announc.">
        <title>Complete Genome Sequence of the Hyperthermophilic and Acidophilic Archaeon Saccharolobus caldissimus Strain HS-3T.</title>
        <authorList>
            <person name="Sakai H.D."/>
            <person name="Kurosawa N."/>
        </authorList>
    </citation>
    <scope>NUCLEOTIDE SEQUENCE [LARGE SCALE GENOMIC DNA]</scope>
    <source>
        <strain evidence="1 2">JCM32116</strain>
    </source>
</reference>